<dbReference type="Gene3D" id="2.60.40.1120">
    <property type="entry name" value="Carboxypeptidase-like, regulatory domain"/>
    <property type="match status" value="1"/>
</dbReference>
<reference evidence="1 2" key="1">
    <citation type="submission" date="2018-05" db="EMBL/GenBank/DDBJ databases">
        <title>Marinilabilia rubrum sp. nov., isolated from saltern sediment.</title>
        <authorList>
            <person name="Zhang R."/>
        </authorList>
    </citation>
    <scope>NUCLEOTIDE SEQUENCE [LARGE SCALE GENOMIC DNA]</scope>
    <source>
        <strain evidence="1 2">WTE16</strain>
    </source>
</reference>
<evidence type="ECO:0000313" key="2">
    <source>
        <dbReference type="Proteomes" id="UP000244956"/>
    </source>
</evidence>
<gene>
    <name evidence="1" type="ORF">DDZ16_06890</name>
</gene>
<dbReference type="InterPro" id="IPR008969">
    <property type="entry name" value="CarboxyPept-like_regulatory"/>
</dbReference>
<dbReference type="SUPFAM" id="SSF49464">
    <property type="entry name" value="Carboxypeptidase regulatory domain-like"/>
    <property type="match status" value="1"/>
</dbReference>
<keyword evidence="2" id="KW-1185">Reference proteome</keyword>
<protein>
    <recommendedName>
        <fullName evidence="3">Carboxypeptidase-like regulatory domain-containing protein</fullName>
    </recommendedName>
</protein>
<evidence type="ECO:0008006" key="3">
    <source>
        <dbReference type="Google" id="ProtNLM"/>
    </source>
</evidence>
<name>A0A2U2BAI6_9BACT</name>
<organism evidence="1 2">
    <name type="scientific">Marinilabilia rubra</name>
    <dbReference type="NCBI Taxonomy" id="2162893"/>
    <lineage>
        <taxon>Bacteria</taxon>
        <taxon>Pseudomonadati</taxon>
        <taxon>Bacteroidota</taxon>
        <taxon>Bacteroidia</taxon>
        <taxon>Marinilabiliales</taxon>
        <taxon>Marinilabiliaceae</taxon>
        <taxon>Marinilabilia</taxon>
    </lineage>
</organism>
<dbReference type="Proteomes" id="UP000244956">
    <property type="component" value="Unassembled WGS sequence"/>
</dbReference>
<evidence type="ECO:0000313" key="1">
    <source>
        <dbReference type="EMBL" id="PWE00078.1"/>
    </source>
</evidence>
<comment type="caution">
    <text evidence="1">The sequence shown here is derived from an EMBL/GenBank/DDBJ whole genome shotgun (WGS) entry which is preliminary data.</text>
</comment>
<dbReference type="EMBL" id="QEWP01000004">
    <property type="protein sequence ID" value="PWE00078.1"/>
    <property type="molecule type" value="Genomic_DNA"/>
</dbReference>
<accession>A0A2U2BAI6</accession>
<proteinExistence type="predicted"/>
<dbReference type="AlphaFoldDB" id="A0A2U2BAI6"/>
<dbReference type="Pfam" id="PF13715">
    <property type="entry name" value="CarbopepD_reg_2"/>
    <property type="match status" value="1"/>
</dbReference>
<sequence>MIYGFIKNKKSMQAKKNILILTAFLGLFWLGAIAQEKELSGKVLDASNGRAVEFANLGITGTFKGDATDQDGVFSIRIKPDLYQNRLRVSAVGYETKEFLISRLIENNPLIINLQPMVYGIDEVDVEAPSRILYGMLKDAIRKLKDNYVTGVYSAELQYSESVDEKERNLTLDYTDLSGYQERTRRSAFTDRNYKIIEGVRNFDITPFANGLHRVEELLGFDFLRHPGNVLDSAFVDYYSVWEMDNYLKNGKQIMVIAFESKNPKYEYSGDAQIESLKGEIHLDRDELSILEISASYQSNGRFRYGRSFFVNEELADINDTGELEYSVKVVYDDIANSKKALKSVKYIIKPAKAGAENSSYELVFNNFSQGEMSVTEKSRQYYDDVSIFSSGF</sequence>